<evidence type="ECO:0000256" key="4">
    <source>
        <dbReference type="ARBA" id="ARBA00022723"/>
    </source>
</evidence>
<accession>A0ABT5FXS7</accession>
<evidence type="ECO:0000256" key="1">
    <source>
        <dbReference type="ARBA" id="ARBA00001974"/>
    </source>
</evidence>
<dbReference type="InterPro" id="IPR001433">
    <property type="entry name" value="OxRdtase_FAD/NAD-bd"/>
</dbReference>
<evidence type="ECO:0000256" key="6">
    <source>
        <dbReference type="ARBA" id="ARBA00023002"/>
    </source>
</evidence>
<dbReference type="PROSITE" id="PS51085">
    <property type="entry name" value="2FE2S_FER_2"/>
    <property type="match status" value="1"/>
</dbReference>
<dbReference type="InterPro" id="IPR012675">
    <property type="entry name" value="Beta-grasp_dom_sf"/>
</dbReference>
<dbReference type="InterPro" id="IPR036010">
    <property type="entry name" value="2Fe-2S_ferredoxin-like_sf"/>
</dbReference>
<dbReference type="InterPro" id="IPR039261">
    <property type="entry name" value="FNR_nucleotide-bd"/>
</dbReference>
<dbReference type="PANTHER" id="PTHR47354">
    <property type="entry name" value="NADH OXIDOREDUCTASE HCR"/>
    <property type="match status" value="1"/>
</dbReference>
<dbReference type="InterPro" id="IPR008333">
    <property type="entry name" value="Cbr1-like_FAD-bd_dom"/>
</dbReference>
<keyword evidence="2" id="KW-0285">Flavoprotein</keyword>
<comment type="caution">
    <text evidence="11">The sequence shown here is derived from an EMBL/GenBank/DDBJ whole genome shotgun (WGS) entry which is preliminary data.</text>
</comment>
<evidence type="ECO:0000313" key="11">
    <source>
        <dbReference type="EMBL" id="MDC2957241.1"/>
    </source>
</evidence>
<proteinExistence type="predicted"/>
<keyword evidence="5" id="KW-0274">FAD</keyword>
<keyword evidence="8" id="KW-0411">Iron-sulfur</keyword>
<protein>
    <submittedName>
        <fullName evidence="11">Ferredoxin reductase</fullName>
    </submittedName>
</protein>
<evidence type="ECO:0000256" key="7">
    <source>
        <dbReference type="ARBA" id="ARBA00023004"/>
    </source>
</evidence>
<dbReference type="Gene3D" id="3.40.50.80">
    <property type="entry name" value="Nucleotide-binding domain of ferredoxin-NADP reductase (FNR) module"/>
    <property type="match status" value="1"/>
</dbReference>
<dbReference type="InterPro" id="IPR050415">
    <property type="entry name" value="MRET"/>
</dbReference>
<dbReference type="Pfam" id="PF00970">
    <property type="entry name" value="FAD_binding_6"/>
    <property type="match status" value="1"/>
</dbReference>
<dbReference type="InterPro" id="IPR017927">
    <property type="entry name" value="FAD-bd_FR_type"/>
</dbReference>
<evidence type="ECO:0000256" key="5">
    <source>
        <dbReference type="ARBA" id="ARBA00022827"/>
    </source>
</evidence>
<evidence type="ECO:0000256" key="3">
    <source>
        <dbReference type="ARBA" id="ARBA00022714"/>
    </source>
</evidence>
<keyword evidence="12" id="KW-1185">Reference proteome</keyword>
<dbReference type="PANTHER" id="PTHR47354:SF6">
    <property type="entry name" value="NADH OXIDOREDUCTASE HCR"/>
    <property type="match status" value="1"/>
</dbReference>
<feature type="domain" description="2Fe-2S ferredoxin-type" evidence="9">
    <location>
        <begin position="293"/>
        <end position="375"/>
    </location>
</feature>
<dbReference type="Gene3D" id="3.10.20.30">
    <property type="match status" value="1"/>
</dbReference>
<dbReference type="SUPFAM" id="SSF52343">
    <property type="entry name" value="Ferredoxin reductase-like, C-terminal NADP-linked domain"/>
    <property type="match status" value="1"/>
</dbReference>
<evidence type="ECO:0000259" key="10">
    <source>
        <dbReference type="PROSITE" id="PS51384"/>
    </source>
</evidence>
<feature type="domain" description="FAD-binding FR-type" evidence="10">
    <location>
        <begin position="56"/>
        <end position="157"/>
    </location>
</feature>
<dbReference type="PROSITE" id="PS51384">
    <property type="entry name" value="FAD_FR"/>
    <property type="match status" value="1"/>
</dbReference>
<sequence length="375" mass="40253">MPSSPPPSPVVDRLTGWWAGRTGGRVLAVASRLVAPLTSPFTPDDYLALLDPLLSARHPAGRVVAVRAEGSAAATLTIRPGRGWGGHRAGQYLPVGVEIDGVRHWRTYSITARPGDSALTITVKADPRGRVSPHLVHRTPPGTVLRLGPAQGEFVLPEPPPERMLLVTAGSGITPVAGILRTLARRHRPPGDVVLLHSAPDPEQCLFREELTELAARSPWLRLTLTYTRAEGRLTPERIAALCPDWRVREAWVCGPAGLLEAAERHWTAAGSGGRLRTERFRLRPVRPLSTGGRVRFDRSGIEIDAQASGPLLAAGERAGVTMPHGCRMGICHSCLVPLLDGRVRDLRTGELHGEVGELIQTCVNGAAGPLVLDL</sequence>
<evidence type="ECO:0000259" key="9">
    <source>
        <dbReference type="PROSITE" id="PS51085"/>
    </source>
</evidence>
<dbReference type="InterPro" id="IPR017938">
    <property type="entry name" value="Riboflavin_synthase-like_b-brl"/>
</dbReference>
<dbReference type="Pfam" id="PF00111">
    <property type="entry name" value="Fer2"/>
    <property type="match status" value="1"/>
</dbReference>
<dbReference type="SUPFAM" id="SSF54292">
    <property type="entry name" value="2Fe-2S ferredoxin-like"/>
    <property type="match status" value="1"/>
</dbReference>
<keyword evidence="3" id="KW-0001">2Fe-2S</keyword>
<dbReference type="CDD" id="cd00207">
    <property type="entry name" value="fer2"/>
    <property type="match status" value="1"/>
</dbReference>
<name>A0ABT5FXS7_9ACTN</name>
<dbReference type="Proteomes" id="UP001221328">
    <property type="component" value="Unassembled WGS sequence"/>
</dbReference>
<dbReference type="EMBL" id="JAQOSK010000009">
    <property type="protein sequence ID" value="MDC2957241.1"/>
    <property type="molecule type" value="Genomic_DNA"/>
</dbReference>
<dbReference type="InterPro" id="IPR001041">
    <property type="entry name" value="2Fe-2S_ferredoxin-type"/>
</dbReference>
<dbReference type="Gene3D" id="2.40.30.10">
    <property type="entry name" value="Translation factors"/>
    <property type="match status" value="1"/>
</dbReference>
<dbReference type="RefSeq" id="WP_272176451.1">
    <property type="nucleotide sequence ID" value="NZ_JAQOSK010000009.1"/>
</dbReference>
<evidence type="ECO:0000256" key="8">
    <source>
        <dbReference type="ARBA" id="ARBA00023014"/>
    </source>
</evidence>
<keyword evidence="6" id="KW-0560">Oxidoreductase</keyword>
<keyword evidence="7" id="KW-0408">Iron</keyword>
<dbReference type="SUPFAM" id="SSF63380">
    <property type="entry name" value="Riboflavin synthase domain-like"/>
    <property type="match status" value="1"/>
</dbReference>
<dbReference type="Pfam" id="PF00175">
    <property type="entry name" value="NAD_binding_1"/>
    <property type="match status" value="1"/>
</dbReference>
<keyword evidence="4" id="KW-0479">Metal-binding</keyword>
<evidence type="ECO:0000256" key="2">
    <source>
        <dbReference type="ARBA" id="ARBA00022630"/>
    </source>
</evidence>
<evidence type="ECO:0000313" key="12">
    <source>
        <dbReference type="Proteomes" id="UP001221328"/>
    </source>
</evidence>
<comment type="cofactor">
    <cofactor evidence="1">
        <name>FAD</name>
        <dbReference type="ChEBI" id="CHEBI:57692"/>
    </cofactor>
</comment>
<reference evidence="11 12" key="1">
    <citation type="journal article" date="2015" name="Int. J. Syst. Evol. Microbiol.">
        <title>Streptomyces gilvifuscus sp. nov., an actinomycete that produces antibacterial compounds isolated from soil.</title>
        <authorList>
            <person name="Nguyen T.M."/>
            <person name="Kim J."/>
        </authorList>
    </citation>
    <scope>NUCLEOTIDE SEQUENCE [LARGE SCALE GENOMIC DNA]</scope>
    <source>
        <strain evidence="11 12">T113</strain>
    </source>
</reference>
<dbReference type="CDD" id="cd06216">
    <property type="entry name" value="FNR_iron_sulfur_binding_2"/>
    <property type="match status" value="1"/>
</dbReference>
<gene>
    <name evidence="11" type="ORF">PO587_22510</name>
</gene>
<organism evidence="11 12">
    <name type="scientific">Streptomyces gilvifuscus</name>
    <dbReference type="NCBI Taxonomy" id="1550617"/>
    <lineage>
        <taxon>Bacteria</taxon>
        <taxon>Bacillati</taxon>
        <taxon>Actinomycetota</taxon>
        <taxon>Actinomycetes</taxon>
        <taxon>Kitasatosporales</taxon>
        <taxon>Streptomycetaceae</taxon>
        <taxon>Streptomyces</taxon>
    </lineage>
</organism>